<feature type="region of interest" description="Disordered" evidence="1">
    <location>
        <begin position="21"/>
        <end position="41"/>
    </location>
</feature>
<gene>
    <name evidence="2" type="ORF">SKAU_G00296780</name>
</gene>
<evidence type="ECO:0000313" key="3">
    <source>
        <dbReference type="Proteomes" id="UP001152622"/>
    </source>
</evidence>
<dbReference type="EMBL" id="JAINUF010000012">
    <property type="protein sequence ID" value="KAJ8345485.1"/>
    <property type="molecule type" value="Genomic_DNA"/>
</dbReference>
<protein>
    <submittedName>
        <fullName evidence="2">Uncharacterized protein</fullName>
    </submittedName>
</protein>
<evidence type="ECO:0000256" key="1">
    <source>
        <dbReference type="SAM" id="MobiDB-lite"/>
    </source>
</evidence>
<feature type="compositionally biased region" description="Basic and acidic residues" evidence="1">
    <location>
        <begin position="27"/>
        <end position="40"/>
    </location>
</feature>
<reference evidence="2" key="1">
    <citation type="journal article" date="2023" name="Science">
        <title>Genome structures resolve the early diversification of teleost fishes.</title>
        <authorList>
            <person name="Parey E."/>
            <person name="Louis A."/>
            <person name="Montfort J."/>
            <person name="Bouchez O."/>
            <person name="Roques C."/>
            <person name="Iampietro C."/>
            <person name="Lluch J."/>
            <person name="Castinel A."/>
            <person name="Donnadieu C."/>
            <person name="Desvignes T."/>
            <person name="Floi Bucao C."/>
            <person name="Jouanno E."/>
            <person name="Wen M."/>
            <person name="Mejri S."/>
            <person name="Dirks R."/>
            <person name="Jansen H."/>
            <person name="Henkel C."/>
            <person name="Chen W.J."/>
            <person name="Zahm M."/>
            <person name="Cabau C."/>
            <person name="Klopp C."/>
            <person name="Thompson A.W."/>
            <person name="Robinson-Rechavi M."/>
            <person name="Braasch I."/>
            <person name="Lecointre G."/>
            <person name="Bobe J."/>
            <person name="Postlethwait J.H."/>
            <person name="Berthelot C."/>
            <person name="Roest Crollius H."/>
            <person name="Guiguen Y."/>
        </authorList>
    </citation>
    <scope>NUCLEOTIDE SEQUENCE</scope>
    <source>
        <strain evidence="2">WJC10195</strain>
    </source>
</reference>
<keyword evidence="3" id="KW-1185">Reference proteome</keyword>
<feature type="region of interest" description="Disordered" evidence="1">
    <location>
        <begin position="57"/>
        <end position="112"/>
    </location>
</feature>
<comment type="caution">
    <text evidence="2">The sequence shown here is derived from an EMBL/GenBank/DDBJ whole genome shotgun (WGS) entry which is preliminary data.</text>
</comment>
<dbReference type="Proteomes" id="UP001152622">
    <property type="component" value="Chromosome 12"/>
</dbReference>
<name>A0A9Q1EUZ0_SYNKA</name>
<organism evidence="2 3">
    <name type="scientific">Synaphobranchus kaupii</name>
    <name type="common">Kaup's arrowtooth eel</name>
    <dbReference type="NCBI Taxonomy" id="118154"/>
    <lineage>
        <taxon>Eukaryota</taxon>
        <taxon>Metazoa</taxon>
        <taxon>Chordata</taxon>
        <taxon>Craniata</taxon>
        <taxon>Vertebrata</taxon>
        <taxon>Euteleostomi</taxon>
        <taxon>Actinopterygii</taxon>
        <taxon>Neopterygii</taxon>
        <taxon>Teleostei</taxon>
        <taxon>Anguilliformes</taxon>
        <taxon>Synaphobranchidae</taxon>
        <taxon>Synaphobranchus</taxon>
    </lineage>
</organism>
<dbReference type="AlphaFoldDB" id="A0A9Q1EUZ0"/>
<proteinExistence type="predicted"/>
<accession>A0A9Q1EUZ0</accession>
<evidence type="ECO:0000313" key="2">
    <source>
        <dbReference type="EMBL" id="KAJ8345485.1"/>
    </source>
</evidence>
<sequence length="112" mass="12266">MRSGQIRRAVFIEKSLARPSLPKLSSRHGDEMRRKSEHGYRSGAPLRYSRYRFLSTSADASDGGFHPEVTPPQDGIPLPDIGPALRATLPNPPAVSDQRKDKLQIANTTGAS</sequence>